<accession>A0ACA9MAC0</accession>
<proteinExistence type="predicted"/>
<protein>
    <submittedName>
        <fullName evidence="1">17783_t:CDS:1</fullName>
    </submittedName>
</protein>
<gene>
    <name evidence="1" type="ORF">SPELUC_LOCUS6314</name>
</gene>
<dbReference type="EMBL" id="CAJVPW010007326">
    <property type="protein sequence ID" value="CAG8579682.1"/>
    <property type="molecule type" value="Genomic_DNA"/>
</dbReference>
<comment type="caution">
    <text evidence="1">The sequence shown here is derived from an EMBL/GenBank/DDBJ whole genome shotgun (WGS) entry which is preliminary data.</text>
</comment>
<name>A0ACA9MAC0_9GLOM</name>
<organism evidence="1 2">
    <name type="scientific">Cetraspora pellucida</name>
    <dbReference type="NCBI Taxonomy" id="1433469"/>
    <lineage>
        <taxon>Eukaryota</taxon>
        <taxon>Fungi</taxon>
        <taxon>Fungi incertae sedis</taxon>
        <taxon>Mucoromycota</taxon>
        <taxon>Glomeromycotina</taxon>
        <taxon>Glomeromycetes</taxon>
        <taxon>Diversisporales</taxon>
        <taxon>Gigasporaceae</taxon>
        <taxon>Cetraspora</taxon>
    </lineage>
</organism>
<evidence type="ECO:0000313" key="1">
    <source>
        <dbReference type="EMBL" id="CAG8579682.1"/>
    </source>
</evidence>
<reference evidence="1" key="1">
    <citation type="submission" date="2021-06" db="EMBL/GenBank/DDBJ databases">
        <authorList>
            <person name="Kallberg Y."/>
            <person name="Tangrot J."/>
            <person name="Rosling A."/>
        </authorList>
    </citation>
    <scope>NUCLEOTIDE SEQUENCE</scope>
    <source>
        <strain evidence="1">28 12/20/2015</strain>
    </source>
</reference>
<dbReference type="Proteomes" id="UP000789366">
    <property type="component" value="Unassembled WGS sequence"/>
</dbReference>
<keyword evidence="2" id="KW-1185">Reference proteome</keyword>
<evidence type="ECO:0000313" key="2">
    <source>
        <dbReference type="Proteomes" id="UP000789366"/>
    </source>
</evidence>
<sequence length="179" mass="21116">MEAKTVTSNNNPILSEPTIPHFLKIFFMNIFTSRSVSFRKAYQTCVINFWKNSFFRTEEQNTFMNLNGTQINLDRIITHINNYRSGNKYFNSGSPGNDNYFNRLHKDWHIGDFIGVINDYCDFLVEQKSEQNNDMLMLFKINEALDNLDVKFSEDDSMIERMNKLVKATEDIQQVKRIK</sequence>